<proteinExistence type="predicted"/>
<gene>
    <name evidence="3" type="ORF">ATE80_08720</name>
</gene>
<dbReference type="Proteomes" id="UP000054011">
    <property type="component" value="Unassembled WGS sequence"/>
</dbReference>
<keyword evidence="2" id="KW-0812">Transmembrane</keyword>
<keyword evidence="2" id="KW-0472">Membrane</keyword>
<dbReference type="AlphaFoldDB" id="A0A100Y7N2"/>
<keyword evidence="4" id="KW-1185">Reference proteome</keyword>
<feature type="compositionally biased region" description="Basic residues" evidence="1">
    <location>
        <begin position="111"/>
        <end position="120"/>
    </location>
</feature>
<sequence length="174" mass="18575">MQSQLKDVAADLATVLWRQHTLYRERSGAVVIRGEHVRRWISLSPRGTRDEVLIRAGRILDGGTTAPARSEVVVRLAAGRDELAAVCRRLLAEAAAEPTSSRAEQAGARTGVRRVRRGRAGRGEAVARAGRGGAGGGRAGGGRSRHTGLRSWVVLLGVMGMVGVYAYHVSAAYR</sequence>
<dbReference type="EMBL" id="LNSV01000015">
    <property type="protein sequence ID" value="KUH39177.1"/>
    <property type="molecule type" value="Genomic_DNA"/>
</dbReference>
<dbReference type="RefSeq" id="WP_058941577.1">
    <property type="nucleotide sequence ID" value="NZ_LNSV01000015.1"/>
</dbReference>
<evidence type="ECO:0000256" key="2">
    <source>
        <dbReference type="SAM" id="Phobius"/>
    </source>
</evidence>
<evidence type="ECO:0000313" key="4">
    <source>
        <dbReference type="Proteomes" id="UP000054011"/>
    </source>
</evidence>
<keyword evidence="2" id="KW-1133">Transmembrane helix</keyword>
<evidence type="ECO:0000313" key="3">
    <source>
        <dbReference type="EMBL" id="KUH39177.1"/>
    </source>
</evidence>
<feature type="compositionally biased region" description="Gly residues" evidence="1">
    <location>
        <begin position="130"/>
        <end position="142"/>
    </location>
</feature>
<protein>
    <submittedName>
        <fullName evidence="3">Uncharacterized protein</fullName>
    </submittedName>
</protein>
<accession>A0A100Y7N2</accession>
<comment type="caution">
    <text evidence="3">The sequence shown here is derived from an EMBL/GenBank/DDBJ whole genome shotgun (WGS) entry which is preliminary data.</text>
</comment>
<evidence type="ECO:0000256" key="1">
    <source>
        <dbReference type="SAM" id="MobiDB-lite"/>
    </source>
</evidence>
<reference evidence="3 4" key="1">
    <citation type="submission" date="2015-11" db="EMBL/GenBank/DDBJ databases">
        <title>Genome-wide analysis reveals the secondary metabolome in Streptomyces kanasensis ZX01.</title>
        <authorList>
            <person name="Zhang G."/>
            <person name="Han L."/>
            <person name="Feng J."/>
            <person name="Zhang X."/>
        </authorList>
    </citation>
    <scope>NUCLEOTIDE SEQUENCE [LARGE SCALE GENOMIC DNA]</scope>
    <source>
        <strain evidence="3 4">ZX01</strain>
    </source>
</reference>
<organism evidence="3 4">
    <name type="scientific">Streptomyces kanasensis</name>
    <dbReference type="NCBI Taxonomy" id="936756"/>
    <lineage>
        <taxon>Bacteria</taxon>
        <taxon>Bacillati</taxon>
        <taxon>Actinomycetota</taxon>
        <taxon>Actinomycetes</taxon>
        <taxon>Kitasatosporales</taxon>
        <taxon>Streptomycetaceae</taxon>
        <taxon>Streptomyces</taxon>
    </lineage>
</organism>
<name>A0A100Y7N2_9ACTN</name>
<feature type="transmembrane region" description="Helical" evidence="2">
    <location>
        <begin position="152"/>
        <end position="173"/>
    </location>
</feature>
<feature type="region of interest" description="Disordered" evidence="1">
    <location>
        <begin position="98"/>
        <end position="145"/>
    </location>
</feature>
<dbReference type="OrthoDB" id="4229869at2"/>